<reference evidence="19" key="1">
    <citation type="submission" date="2014-09" db="EMBL/GenBank/DDBJ databases">
        <authorList>
            <person name="Sharma Rahul"/>
            <person name="Thines Marco"/>
        </authorList>
    </citation>
    <scope>NUCLEOTIDE SEQUENCE [LARGE SCALE GENOMIC DNA]</scope>
</reference>
<feature type="transmembrane region" description="Helical" evidence="16">
    <location>
        <begin position="414"/>
        <end position="432"/>
    </location>
</feature>
<name>A0A0P1BA84_9BASI</name>
<feature type="transmembrane region" description="Helical" evidence="16">
    <location>
        <begin position="444"/>
        <end position="464"/>
    </location>
</feature>
<keyword evidence="7" id="KW-0349">Heme</keyword>
<evidence type="ECO:0000256" key="10">
    <source>
        <dbReference type="ARBA" id="ARBA00022919"/>
    </source>
</evidence>
<dbReference type="InterPro" id="IPR005804">
    <property type="entry name" value="FA_desaturase_dom"/>
</dbReference>
<comment type="subcellular location">
    <subcellularLocation>
        <location evidence="1">Membrane</location>
        <topology evidence="1">Multi-pass membrane protein</topology>
    </subcellularLocation>
</comment>
<evidence type="ECO:0000256" key="3">
    <source>
        <dbReference type="ARBA" id="ARBA00004991"/>
    </source>
</evidence>
<dbReference type="PANTHER" id="PTHR19353:SF30">
    <property type="entry name" value="DELTA 8-(E)-SPHINGOLIPID DESATURASE"/>
    <property type="match status" value="1"/>
</dbReference>
<dbReference type="EC" id="1.14.19.18" evidence="5"/>
<comment type="pathway">
    <text evidence="3">Sphingolipid metabolism.</text>
</comment>
<dbReference type="Proteomes" id="UP000054845">
    <property type="component" value="Unassembled WGS sequence"/>
</dbReference>
<dbReference type="UniPathway" id="UPA00222"/>
<keyword evidence="11 16" id="KW-1133">Transmembrane helix</keyword>
<evidence type="ECO:0000256" key="5">
    <source>
        <dbReference type="ARBA" id="ARBA00012019"/>
    </source>
</evidence>
<keyword evidence="15 16" id="KW-0472">Membrane</keyword>
<dbReference type="PROSITE" id="PS50255">
    <property type="entry name" value="CYTOCHROME_B5_2"/>
    <property type="match status" value="1"/>
</dbReference>
<dbReference type="STRING" id="401625.A0A0P1BA84"/>
<protein>
    <recommendedName>
        <fullName evidence="6">Delta 8-(E)-sphingolipid desaturase</fullName>
        <ecNumber evidence="5">1.14.19.18</ecNumber>
    </recommendedName>
</protein>
<dbReference type="EMBL" id="CCYA01000192">
    <property type="protein sequence ID" value="CEH12929.1"/>
    <property type="molecule type" value="Genomic_DNA"/>
</dbReference>
<keyword evidence="19" id="KW-1185">Reference proteome</keyword>
<evidence type="ECO:0000256" key="4">
    <source>
        <dbReference type="ARBA" id="ARBA00009295"/>
    </source>
</evidence>
<evidence type="ECO:0000256" key="15">
    <source>
        <dbReference type="ARBA" id="ARBA00023136"/>
    </source>
</evidence>
<accession>A0A0P1BA84</accession>
<evidence type="ECO:0000256" key="7">
    <source>
        <dbReference type="ARBA" id="ARBA00022617"/>
    </source>
</evidence>
<evidence type="ECO:0000256" key="6">
    <source>
        <dbReference type="ARBA" id="ARBA00016939"/>
    </source>
</evidence>
<dbReference type="Gene3D" id="3.10.120.10">
    <property type="entry name" value="Cytochrome b5-like heme/steroid binding domain"/>
    <property type="match status" value="1"/>
</dbReference>
<evidence type="ECO:0000256" key="14">
    <source>
        <dbReference type="ARBA" id="ARBA00023098"/>
    </source>
</evidence>
<evidence type="ECO:0000256" key="13">
    <source>
        <dbReference type="ARBA" id="ARBA00023004"/>
    </source>
</evidence>
<dbReference type="GO" id="GO:0016020">
    <property type="term" value="C:membrane"/>
    <property type="evidence" value="ECO:0007669"/>
    <property type="project" value="UniProtKB-SubCell"/>
</dbReference>
<dbReference type="PIRSF" id="PIRSF015921">
    <property type="entry name" value="FA_sphinglp_des"/>
    <property type="match status" value="1"/>
</dbReference>
<feature type="domain" description="Cytochrome b5 heme-binding" evidence="17">
    <location>
        <begin position="47"/>
        <end position="122"/>
    </location>
</feature>
<dbReference type="InterPro" id="IPR001199">
    <property type="entry name" value="Cyt_B5-like_heme/steroid-bd"/>
</dbReference>
<keyword evidence="9" id="KW-0479">Metal-binding</keyword>
<organism evidence="18 19">
    <name type="scientific">Ceraceosorus bombacis</name>
    <dbReference type="NCBI Taxonomy" id="401625"/>
    <lineage>
        <taxon>Eukaryota</taxon>
        <taxon>Fungi</taxon>
        <taxon>Dikarya</taxon>
        <taxon>Basidiomycota</taxon>
        <taxon>Ustilaginomycotina</taxon>
        <taxon>Exobasidiomycetes</taxon>
        <taxon>Ceraceosorales</taxon>
        <taxon>Ceraceosoraceae</taxon>
        <taxon>Ceraceosorus</taxon>
    </lineage>
</organism>
<keyword evidence="8 16" id="KW-0812">Transmembrane</keyword>
<evidence type="ECO:0000256" key="2">
    <source>
        <dbReference type="ARBA" id="ARBA00004760"/>
    </source>
</evidence>
<evidence type="ECO:0000256" key="16">
    <source>
        <dbReference type="SAM" id="Phobius"/>
    </source>
</evidence>
<evidence type="ECO:0000256" key="8">
    <source>
        <dbReference type="ARBA" id="ARBA00022692"/>
    </source>
</evidence>
<evidence type="ECO:0000313" key="19">
    <source>
        <dbReference type="Proteomes" id="UP000054845"/>
    </source>
</evidence>
<keyword evidence="12" id="KW-0560">Oxidoreductase</keyword>
<dbReference type="GO" id="GO:0006665">
    <property type="term" value="P:sphingolipid metabolic process"/>
    <property type="evidence" value="ECO:0007669"/>
    <property type="project" value="UniProtKB-UniPathway"/>
</dbReference>
<keyword evidence="10" id="KW-0746">Sphingolipid metabolism</keyword>
<evidence type="ECO:0000259" key="17">
    <source>
        <dbReference type="PROSITE" id="PS50255"/>
    </source>
</evidence>
<dbReference type="SUPFAM" id="SSF55856">
    <property type="entry name" value="Cytochrome b5-like heme/steroid binding domain"/>
    <property type="match status" value="1"/>
</dbReference>
<dbReference type="InterPro" id="IPR036400">
    <property type="entry name" value="Cyt_B5-like_heme/steroid_sf"/>
</dbReference>
<dbReference type="Pfam" id="PF00487">
    <property type="entry name" value="FA_desaturase"/>
    <property type="match status" value="1"/>
</dbReference>
<evidence type="ECO:0000256" key="9">
    <source>
        <dbReference type="ARBA" id="ARBA00022723"/>
    </source>
</evidence>
<dbReference type="InterPro" id="IPR012171">
    <property type="entry name" value="Fatty_acid_desaturase"/>
</dbReference>
<evidence type="ECO:0000256" key="11">
    <source>
        <dbReference type="ARBA" id="ARBA00022989"/>
    </source>
</evidence>
<dbReference type="SMART" id="SM01117">
    <property type="entry name" value="Cyt-b5"/>
    <property type="match status" value="1"/>
</dbReference>
<dbReference type="OrthoDB" id="260091at2759"/>
<evidence type="ECO:0000313" key="18">
    <source>
        <dbReference type="EMBL" id="CEH12929.1"/>
    </source>
</evidence>
<proteinExistence type="inferred from homology"/>
<comment type="similarity">
    <text evidence="4">Belongs to the fatty acid desaturase type 1 family.</text>
</comment>
<comment type="pathway">
    <text evidence="2">Lipid metabolism; sphingolipid metabolism.</text>
</comment>
<dbReference type="Pfam" id="PF00173">
    <property type="entry name" value="Cyt-b5"/>
    <property type="match status" value="1"/>
</dbReference>
<evidence type="ECO:0000256" key="12">
    <source>
        <dbReference type="ARBA" id="ARBA00023002"/>
    </source>
</evidence>
<dbReference type="AlphaFoldDB" id="A0A0P1BA84"/>
<keyword evidence="13" id="KW-0408">Iron</keyword>
<sequence length="608" mass="68207">MPDGSQQISQRPTALLTDDTQRQHLDQAVRAAAPSADAASLSSERKLPIMRRSRLAERIAAGETLVLHADRVYKLDAWLSRHPGGELAILHFVGRDAQDEIEAYHSDGTLRRMKNFVIARLDPRDVPKDVGYKPLTPPVQLGYRSGKLDHPDAQWTAWQQAQGGLDGQSEEYEVEDLLSEANAAGIATTSSERANAQASRPQGFPLPVTLLEPPAPPDGIDPAGEHAISMAYREMHEQVKVAGLYTLRPIGYARELARYMLLFASFAYCYAQGYFLLSSLLLGLFWHQVTFSAHDAGHTGITGVHAIDRAIGILIASPIGGLSIGWWCDNHDVHHLVTNHPEHDPDIQHMPFFAISPNFLVEKSPSSKDVSGIAEAEQARSEEVKAPYGLWSSYYRRVLLFDAPSRFFLRHQHALYYIVMSLGRFNLYANSYGFLAKTARFNDIWWWAEVSGVGFFWAWFVALLHGCPDWKTRIGYLLISHIATSPLHVQIVLSHFAQSSDDLGLYESFPSRQVRTTMDVSCPSQLDFLHGGLHMQVSHHLFPRIPRHNLREVRDRFVRPFCEKHGLRYTEYGFVEGNGLVRDTLRNVAGQVKLLGKVAKAQARGELH</sequence>
<dbReference type="CDD" id="cd03506">
    <property type="entry name" value="Delta6-FADS-like"/>
    <property type="match status" value="1"/>
</dbReference>
<dbReference type="GO" id="GO:0046872">
    <property type="term" value="F:metal ion binding"/>
    <property type="evidence" value="ECO:0007669"/>
    <property type="project" value="UniProtKB-KW"/>
</dbReference>
<keyword evidence="14" id="KW-0443">Lipid metabolism</keyword>
<dbReference type="GO" id="GO:0016717">
    <property type="term" value="F:oxidoreductase activity, acting on paired donors, with oxidation of a pair of donors resulting in the reduction of molecular oxygen to two molecules of water"/>
    <property type="evidence" value="ECO:0007669"/>
    <property type="project" value="TreeGrafter"/>
</dbReference>
<evidence type="ECO:0000256" key="1">
    <source>
        <dbReference type="ARBA" id="ARBA00004141"/>
    </source>
</evidence>
<dbReference type="PANTHER" id="PTHR19353">
    <property type="entry name" value="FATTY ACID DESATURASE 2"/>
    <property type="match status" value="1"/>
</dbReference>
<feature type="transmembrane region" description="Helical" evidence="16">
    <location>
        <begin position="259"/>
        <end position="286"/>
    </location>
</feature>